<dbReference type="GO" id="GO:0005739">
    <property type="term" value="C:mitochondrion"/>
    <property type="evidence" value="ECO:0007669"/>
    <property type="project" value="UniProtKB-SubCell"/>
</dbReference>
<dbReference type="PANTHER" id="PTHR46203:SF1">
    <property type="entry name" value="MITOCHONDRIAL TRANSLATION RELEASE FACTOR IN RESCUE"/>
    <property type="match status" value="1"/>
</dbReference>
<sequence length="260" mass="28347">MQLERQQWTYFSSLSLIAGGHSAAGRSHVSTESQGGKIPLLTYKGCIFLPAIDHPEEMMHQLRVPVQAYRSLSSFEPRLSLLVANFSCRSYSQTPNLAAKPLPPRLKINDADLTISYLKGTGPGGQKINKTNSAVQISHAPSGIVVKCQATRSRSQNEKIARSLLADKVESQEKGDQSRVALKVAAARKKKASKMKKTRRKYRQLEENENGIEDTEGEHASGEDGLEQDIEDAPSHGETKINAPSPTNSNTKYSDTGSGG</sequence>
<dbReference type="InterPro" id="IPR052405">
    <property type="entry name" value="Mito_Transl_Release_Factor"/>
</dbReference>
<name>A0A8J8WL47_9EURO</name>
<dbReference type="Pfam" id="PF00472">
    <property type="entry name" value="RF-1"/>
    <property type="match status" value="1"/>
</dbReference>
<feature type="region of interest" description="Disordered" evidence="5">
    <location>
        <begin position="187"/>
        <end position="260"/>
    </location>
</feature>
<feature type="compositionally biased region" description="Basic residues" evidence="5">
    <location>
        <begin position="187"/>
        <end position="202"/>
    </location>
</feature>
<comment type="similarity">
    <text evidence="2">Belongs to the prokaryotic/mitochondrial release factor family.</text>
</comment>
<evidence type="ECO:0000256" key="5">
    <source>
        <dbReference type="SAM" id="MobiDB-lite"/>
    </source>
</evidence>
<accession>A0A8J8WL47</accession>
<feature type="compositionally biased region" description="Acidic residues" evidence="5">
    <location>
        <begin position="207"/>
        <end position="216"/>
    </location>
</feature>
<dbReference type="AlphaFoldDB" id="A0A8J8WL47"/>
<dbReference type="OrthoDB" id="277888at2759"/>
<dbReference type="GO" id="GO:0032543">
    <property type="term" value="P:mitochondrial translation"/>
    <property type="evidence" value="ECO:0007669"/>
    <property type="project" value="UniProtKB-ARBA"/>
</dbReference>
<protein>
    <recommendedName>
        <fullName evidence="6">Prokaryotic-type class I peptide chain release factors domain-containing protein</fullName>
    </recommendedName>
</protein>
<evidence type="ECO:0000259" key="6">
    <source>
        <dbReference type="Pfam" id="PF00472"/>
    </source>
</evidence>
<evidence type="ECO:0000313" key="7">
    <source>
        <dbReference type="EMBL" id="KAF7717669.1"/>
    </source>
</evidence>
<feature type="domain" description="Prokaryotic-type class I peptide chain release factors" evidence="6">
    <location>
        <begin position="106"/>
        <end position="204"/>
    </location>
</feature>
<evidence type="ECO:0000313" key="8">
    <source>
        <dbReference type="Proteomes" id="UP000631181"/>
    </source>
</evidence>
<feature type="compositionally biased region" description="Polar residues" evidence="5">
    <location>
        <begin position="242"/>
        <end position="260"/>
    </location>
</feature>
<dbReference type="EMBL" id="WIWV01000024">
    <property type="protein sequence ID" value="KAF7717669.1"/>
    <property type="molecule type" value="Genomic_DNA"/>
</dbReference>
<reference evidence="7" key="1">
    <citation type="journal article" date="2020" name="Front. Microbiol.">
        <title>Gene regulatory networks of Penicillium echinulatum 2HH and Penicillium oxalicum 114-2 inferred by a computational biology approach.</title>
        <authorList>
            <person name="Lenz A.R."/>
            <person name="Galan-Vasquez E."/>
            <person name="Balbinot E."/>
            <person name="De Abreu F.P."/>
            <person name="De Oliveira N.S."/>
            <person name="Da Rosa L.O."/>
            <person name="De Avila E Silva S."/>
            <person name="Camassola M."/>
            <person name="Dillon A.J.P."/>
            <person name="Perez-Rueda E."/>
        </authorList>
    </citation>
    <scope>NUCLEOTIDE SEQUENCE</scope>
    <source>
        <strain evidence="7">S1M29</strain>
    </source>
</reference>
<dbReference type="Proteomes" id="UP000631181">
    <property type="component" value="Unassembled WGS sequence"/>
</dbReference>
<evidence type="ECO:0000256" key="1">
    <source>
        <dbReference type="ARBA" id="ARBA00004173"/>
    </source>
</evidence>
<dbReference type="PANTHER" id="PTHR46203">
    <property type="entry name" value="PROBABLE PEPTIDE CHAIN RELEASE FACTOR C12ORF65"/>
    <property type="match status" value="1"/>
</dbReference>
<dbReference type="InterPro" id="IPR000352">
    <property type="entry name" value="Pep_chain_release_fac_I"/>
</dbReference>
<keyword evidence="8" id="KW-1185">Reference proteome</keyword>
<dbReference type="InterPro" id="IPR045853">
    <property type="entry name" value="Pep_chain_release_fac_I_sf"/>
</dbReference>
<proteinExistence type="inferred from homology"/>
<comment type="caution">
    <text evidence="7">The sequence shown here is derived from an EMBL/GenBank/DDBJ whole genome shotgun (WGS) entry which is preliminary data.</text>
</comment>
<dbReference type="FunFam" id="3.30.160.20:FF:000065">
    <property type="entry name" value="Peptidyl-tRNA hydrolase domain protein"/>
    <property type="match status" value="1"/>
</dbReference>
<keyword evidence="4" id="KW-0496">Mitochondrion</keyword>
<dbReference type="SUPFAM" id="SSF75620">
    <property type="entry name" value="Release factor"/>
    <property type="match status" value="1"/>
</dbReference>
<gene>
    <name evidence="7" type="ORF">PECM_003936</name>
</gene>
<dbReference type="GO" id="GO:0003747">
    <property type="term" value="F:translation release factor activity"/>
    <property type="evidence" value="ECO:0007669"/>
    <property type="project" value="InterPro"/>
</dbReference>
<evidence type="ECO:0000256" key="4">
    <source>
        <dbReference type="ARBA" id="ARBA00023128"/>
    </source>
</evidence>
<comment type="subcellular location">
    <subcellularLocation>
        <location evidence="1">Mitochondrion</location>
    </subcellularLocation>
</comment>
<organism evidence="7 8">
    <name type="scientific">Penicillium ucsense</name>
    <dbReference type="NCBI Taxonomy" id="2839758"/>
    <lineage>
        <taxon>Eukaryota</taxon>
        <taxon>Fungi</taxon>
        <taxon>Dikarya</taxon>
        <taxon>Ascomycota</taxon>
        <taxon>Pezizomycotina</taxon>
        <taxon>Eurotiomycetes</taxon>
        <taxon>Eurotiomycetidae</taxon>
        <taxon>Eurotiales</taxon>
        <taxon>Aspergillaceae</taxon>
        <taxon>Penicillium</taxon>
    </lineage>
</organism>
<evidence type="ECO:0000256" key="3">
    <source>
        <dbReference type="ARBA" id="ARBA00022946"/>
    </source>
</evidence>
<keyword evidence="3" id="KW-0809">Transit peptide</keyword>
<dbReference type="Gene3D" id="3.30.160.20">
    <property type="match status" value="1"/>
</dbReference>
<evidence type="ECO:0000256" key="2">
    <source>
        <dbReference type="ARBA" id="ARBA00010835"/>
    </source>
</evidence>